<evidence type="ECO:0000256" key="4">
    <source>
        <dbReference type="ARBA" id="ARBA00022475"/>
    </source>
</evidence>
<dbReference type="InterPro" id="IPR024961">
    <property type="entry name" value="T2SS_GspC_N"/>
</dbReference>
<dbReference type="Proteomes" id="UP000264605">
    <property type="component" value="Chromosome"/>
</dbReference>
<comment type="similarity">
    <text evidence="2">Belongs to the GSP C family.</text>
</comment>
<dbReference type="GO" id="GO:0015627">
    <property type="term" value="C:type II protein secretion system complex"/>
    <property type="evidence" value="ECO:0007669"/>
    <property type="project" value="InterPro"/>
</dbReference>
<gene>
    <name evidence="12" type="primary">gspC</name>
    <name evidence="12" type="ORF">D0907_01710</name>
</gene>
<evidence type="ECO:0000256" key="2">
    <source>
        <dbReference type="ARBA" id="ARBA00007986"/>
    </source>
</evidence>
<feature type="transmembrane region" description="Helical" evidence="10">
    <location>
        <begin position="20"/>
        <end position="44"/>
    </location>
</feature>
<dbReference type="RefSeq" id="WP_118843940.1">
    <property type="nucleotide sequence ID" value="NZ_CP032090.1"/>
</dbReference>
<keyword evidence="7" id="KW-0653">Protein transport</keyword>
<dbReference type="GO" id="GO:0005886">
    <property type="term" value="C:plasma membrane"/>
    <property type="evidence" value="ECO:0007669"/>
    <property type="project" value="UniProtKB-SubCell"/>
</dbReference>
<feature type="domain" description="Type II secretion system protein GspC N-terminal" evidence="11">
    <location>
        <begin position="26"/>
        <end position="168"/>
    </location>
</feature>
<reference evidence="12 13" key="1">
    <citation type="submission" date="2018-08" db="EMBL/GenBank/DDBJ databases">
        <title>Draft genome sequence of Pseudoalteromonas donghaensis HJ51.</title>
        <authorList>
            <person name="Oh J."/>
            <person name="Roh D."/>
        </authorList>
    </citation>
    <scope>NUCLEOTIDE SEQUENCE [LARGE SCALE GENOMIC DNA]</scope>
    <source>
        <strain evidence="12 13">HJ51</strain>
    </source>
</reference>
<organism evidence="12 13">
    <name type="scientific">Pseudoalteromonas lipolytica</name>
    <dbReference type="NCBI Taxonomy" id="570156"/>
    <lineage>
        <taxon>Bacteria</taxon>
        <taxon>Pseudomonadati</taxon>
        <taxon>Pseudomonadota</taxon>
        <taxon>Gammaproteobacteria</taxon>
        <taxon>Alteromonadales</taxon>
        <taxon>Pseudoalteromonadaceae</taxon>
        <taxon>Pseudoalteromonas</taxon>
    </lineage>
</organism>
<evidence type="ECO:0000256" key="5">
    <source>
        <dbReference type="ARBA" id="ARBA00022519"/>
    </source>
</evidence>
<accession>A0AAD0RX43</accession>
<evidence type="ECO:0000259" key="11">
    <source>
        <dbReference type="Pfam" id="PF11356"/>
    </source>
</evidence>
<evidence type="ECO:0000256" key="3">
    <source>
        <dbReference type="ARBA" id="ARBA00022448"/>
    </source>
</evidence>
<keyword evidence="6 10" id="KW-0812">Transmembrane</keyword>
<evidence type="ECO:0000256" key="8">
    <source>
        <dbReference type="ARBA" id="ARBA00022989"/>
    </source>
</evidence>
<dbReference type="GO" id="GO:0015628">
    <property type="term" value="P:protein secretion by the type II secretion system"/>
    <property type="evidence" value="ECO:0007669"/>
    <property type="project" value="InterPro"/>
</dbReference>
<dbReference type="InterPro" id="IPR036034">
    <property type="entry name" value="PDZ_sf"/>
</dbReference>
<dbReference type="InterPro" id="IPR001639">
    <property type="entry name" value="T2SS_protein-GspC"/>
</dbReference>
<evidence type="ECO:0000256" key="10">
    <source>
        <dbReference type="SAM" id="Phobius"/>
    </source>
</evidence>
<name>A0AAD0RX43_9GAMM</name>
<keyword evidence="9 10" id="KW-0472">Membrane</keyword>
<evidence type="ECO:0000256" key="7">
    <source>
        <dbReference type="ARBA" id="ARBA00022927"/>
    </source>
</evidence>
<evidence type="ECO:0000313" key="12">
    <source>
        <dbReference type="EMBL" id="AXV64081.1"/>
    </source>
</evidence>
<dbReference type="NCBIfam" id="TIGR01713">
    <property type="entry name" value="typeII_sec_gspC"/>
    <property type="match status" value="1"/>
</dbReference>
<keyword evidence="3" id="KW-0813">Transport</keyword>
<dbReference type="AlphaFoldDB" id="A0AAD0RX43"/>
<evidence type="ECO:0000256" key="1">
    <source>
        <dbReference type="ARBA" id="ARBA00004533"/>
    </source>
</evidence>
<dbReference type="Gene3D" id="2.30.30.830">
    <property type="match status" value="1"/>
</dbReference>
<dbReference type="SUPFAM" id="SSF50156">
    <property type="entry name" value="PDZ domain-like"/>
    <property type="match status" value="1"/>
</dbReference>
<proteinExistence type="inferred from homology"/>
<evidence type="ECO:0000313" key="13">
    <source>
        <dbReference type="Proteomes" id="UP000264605"/>
    </source>
</evidence>
<dbReference type="Gene3D" id="2.30.42.10">
    <property type="match status" value="1"/>
</dbReference>
<dbReference type="Pfam" id="PF11356">
    <property type="entry name" value="T2SSC"/>
    <property type="match status" value="1"/>
</dbReference>
<evidence type="ECO:0000256" key="9">
    <source>
        <dbReference type="ARBA" id="ARBA00023136"/>
    </source>
</evidence>
<keyword evidence="8 10" id="KW-1133">Transmembrane helix</keyword>
<dbReference type="EMBL" id="CP032090">
    <property type="protein sequence ID" value="AXV64081.1"/>
    <property type="molecule type" value="Genomic_DNA"/>
</dbReference>
<evidence type="ECO:0000256" key="6">
    <source>
        <dbReference type="ARBA" id="ARBA00022692"/>
    </source>
</evidence>
<protein>
    <submittedName>
        <fullName evidence="12">Type II secretion system protein GspC</fullName>
    </submittedName>
</protein>
<keyword evidence="5" id="KW-0997">Cell inner membrane</keyword>
<keyword evidence="4" id="KW-1003">Cell membrane</keyword>
<comment type="subcellular location">
    <subcellularLocation>
        <location evidence="1">Cell inner membrane</location>
    </subcellularLocation>
</comment>
<sequence>MDQHLQQVRQFLNGLPHAKLSALVVLLVVVYIAFLSSKLFWLLWPEPDTKALPASRTTMTAKRIETVNSRQILEQHLFGKVVVEAKKPAAKQTQVINNAPETRLSINLTGIVAVSQNDQAGLAIIESQGKQETYVVDDVIQGTRAKLAQVLPDRVILDVSGRFETLMLDGLDFTKTVSMPVLAEQQEPELEEGPQDIDTDNEINATEDQEVKEAIIETREEVLNDPGKLFDYIRVSQAMVDGELVGYRLSPGKDPALFKQMGLMNNDLAIAINGYQLNDLKQAMSAINELRNSTDASITIERDGEQIDVQFSLQ</sequence>
<dbReference type="KEGG" id="pdj:D0907_01710"/>
<dbReference type="GeneID" id="99504154"/>